<protein>
    <submittedName>
        <fullName evidence="12">Neuronal acetylcholine receptor subunit alpha-7-like precursor</fullName>
    </submittedName>
    <submittedName>
        <fullName evidence="10">Nicotinic acetylcholine receptor subunit type N</fullName>
    </submittedName>
</protein>
<keyword evidence="6" id="KW-0813">Transport</keyword>
<dbReference type="InterPro" id="IPR018000">
    <property type="entry name" value="Neurotransmitter_ion_chnl_CS"/>
</dbReference>
<evidence type="ECO:0000256" key="7">
    <source>
        <dbReference type="SAM" id="MobiDB-lite"/>
    </source>
</evidence>
<evidence type="ECO:0000256" key="1">
    <source>
        <dbReference type="ARBA" id="ARBA00004141"/>
    </source>
</evidence>
<organism evidence="10">
    <name type="scientific">Aplysia californica</name>
    <name type="common">California sea hare</name>
    <dbReference type="NCBI Taxonomy" id="6500"/>
    <lineage>
        <taxon>Eukaryota</taxon>
        <taxon>Metazoa</taxon>
        <taxon>Spiralia</taxon>
        <taxon>Lophotrochozoa</taxon>
        <taxon>Mollusca</taxon>
        <taxon>Gastropoda</taxon>
        <taxon>Heterobranchia</taxon>
        <taxon>Euthyneura</taxon>
        <taxon>Tectipleura</taxon>
        <taxon>Aplysiida</taxon>
        <taxon>Aplysioidea</taxon>
        <taxon>Aplysiidae</taxon>
        <taxon>Aplysia</taxon>
    </lineage>
</organism>
<evidence type="ECO:0000313" key="11">
    <source>
        <dbReference type="Proteomes" id="UP000694888"/>
    </source>
</evidence>
<gene>
    <name evidence="12" type="primary">LOC101855987</name>
</gene>
<evidence type="ECO:0000313" key="12">
    <source>
        <dbReference type="RefSeq" id="NP_001267779.1"/>
    </source>
</evidence>
<dbReference type="GO" id="GO:0016020">
    <property type="term" value="C:membrane"/>
    <property type="evidence" value="ECO:0007669"/>
    <property type="project" value="UniProtKB-SubCell"/>
</dbReference>
<dbReference type="CDD" id="cd19051">
    <property type="entry name" value="LGIC_TM_cation"/>
    <property type="match status" value="1"/>
</dbReference>
<dbReference type="InterPro" id="IPR006201">
    <property type="entry name" value="Neur_channel"/>
</dbReference>
<dbReference type="InterPro" id="IPR006202">
    <property type="entry name" value="Neur_chan_lig-bd"/>
</dbReference>
<feature type="transmembrane region" description="Helical" evidence="6">
    <location>
        <begin position="480"/>
        <end position="502"/>
    </location>
</feature>
<feature type="region of interest" description="Disordered" evidence="7">
    <location>
        <begin position="397"/>
        <end position="420"/>
    </location>
</feature>
<evidence type="ECO:0000256" key="6">
    <source>
        <dbReference type="RuleBase" id="RU000687"/>
    </source>
</evidence>
<dbReference type="PRINTS" id="PR00252">
    <property type="entry name" value="NRIONCHANNEL"/>
</dbReference>
<dbReference type="InterPro" id="IPR006029">
    <property type="entry name" value="Neurotrans-gated_channel_TM"/>
</dbReference>
<feature type="transmembrane region" description="Helical" evidence="6">
    <location>
        <begin position="232"/>
        <end position="255"/>
    </location>
</feature>
<evidence type="ECO:0000256" key="2">
    <source>
        <dbReference type="ARBA" id="ARBA00009237"/>
    </source>
</evidence>
<dbReference type="SUPFAM" id="SSF63712">
    <property type="entry name" value="Nicotinic receptor ligand binding domain-like"/>
    <property type="match status" value="1"/>
</dbReference>
<comment type="subcellular location">
    <subcellularLocation>
        <location evidence="1">Membrane</location>
        <topology evidence="1">Multi-pass membrane protein</topology>
    </subcellularLocation>
</comment>
<evidence type="ECO:0000313" key="10">
    <source>
        <dbReference type="EMBL" id="AGI03854.1"/>
    </source>
</evidence>
<dbReference type="SUPFAM" id="SSF90112">
    <property type="entry name" value="Neurotransmitter-gated ion-channel transmembrane pore"/>
    <property type="match status" value="1"/>
</dbReference>
<dbReference type="Proteomes" id="UP000694888">
    <property type="component" value="Unplaced"/>
</dbReference>
<feature type="chain" id="PRO_5022259263" evidence="6 12">
    <location>
        <begin position="19"/>
        <end position="503"/>
    </location>
</feature>
<evidence type="ECO:0000256" key="3">
    <source>
        <dbReference type="ARBA" id="ARBA00022692"/>
    </source>
</evidence>
<keyword evidence="10" id="KW-0675">Receptor</keyword>
<dbReference type="PANTHER" id="PTHR18945">
    <property type="entry name" value="NEUROTRANSMITTER GATED ION CHANNEL"/>
    <property type="match status" value="1"/>
</dbReference>
<keyword evidence="6" id="KW-0407">Ion channel</keyword>
<dbReference type="OrthoDB" id="6097775at2759"/>
<dbReference type="FunFam" id="1.20.58.390:FF:000073">
    <property type="entry name" value="Neuronal acetylcholine receptor subunit alpha-9-II"/>
    <property type="match status" value="1"/>
</dbReference>
<keyword evidence="6" id="KW-0406">Ion transport</keyword>
<comment type="similarity">
    <text evidence="2">Belongs to the ligand-gated ion channel (TC 1.A.9) family. Acetylcholine receptor (TC 1.A.9.1) subfamily.</text>
</comment>
<dbReference type="NCBIfam" id="TIGR00860">
    <property type="entry name" value="LIC"/>
    <property type="match status" value="1"/>
</dbReference>
<keyword evidence="6 12" id="KW-0732">Signal</keyword>
<sequence length="503" mass="56200">MLIKAAIVLALHVTTAVAGNVGAAQAQLLGDLFTTYEKDVRPICDTDVALDVYVGLAIRQIIELDEPKQILYVNAWVRLRWFDCHLQWNASDYKDIDNLIVPFNKVWIPDITLYDNAGDGLEGSKDYLVSVSNTGVCRYLYPTVIRVLCKIDVTYFPFDTQACPLKFGSWSHNGFELNVVNSSNAGDISSFVENTEWDMLSLPVKHNIEYYKCCPEPYPDVTFTVTIKRKPMFYVLNLLFPCVLITAVALLGFLLPPDAGEKVSLEITVLLSLAVFLLVVSETLPASSENFPYIGVYFAVSMVLVSMSTLLTVLILNLHYKGNLNRPVPNWMRTVVFHWLGRVMLVERDSCTIFPESYSEVKAPNKNGASNEAFQGETYSNGYQGFNGKNHIHSSNNGGIPLGEEFSEETTSPTPDHRPHRITPITPLSGEVPASFAPFAEVLKQQLAIMEKEDARKESKLRHDHLASEWKKVGIIMDRFFLAIFAIVLFISSVVILVQLGAS</sequence>
<dbReference type="CDD" id="cd18997">
    <property type="entry name" value="LGIC_ECD_nAChR"/>
    <property type="match status" value="1"/>
</dbReference>
<proteinExistence type="evidence at transcript level"/>
<name>M4VN01_APLCA</name>
<keyword evidence="3 6" id="KW-0812">Transmembrane</keyword>
<dbReference type="EMBL" id="KC411662">
    <property type="protein sequence ID" value="AGI03854.1"/>
    <property type="molecule type" value="mRNA"/>
</dbReference>
<dbReference type="Pfam" id="PF02932">
    <property type="entry name" value="Neur_chan_memb"/>
    <property type="match status" value="1"/>
</dbReference>
<dbReference type="InterPro" id="IPR036734">
    <property type="entry name" value="Neur_chan_lig-bd_sf"/>
</dbReference>
<reference evidence="12" key="2">
    <citation type="submission" date="2025-05" db="UniProtKB">
        <authorList>
            <consortium name="RefSeq"/>
        </authorList>
    </citation>
    <scope>IDENTIFICATION</scope>
</reference>
<dbReference type="InterPro" id="IPR036719">
    <property type="entry name" value="Neuro-gated_channel_TM_sf"/>
</dbReference>
<dbReference type="FunFam" id="2.70.170.10:FF:000016">
    <property type="entry name" value="Nicotinic acetylcholine receptor subunit"/>
    <property type="match status" value="1"/>
</dbReference>
<feature type="domain" description="Neurotransmitter-gated ion-channel transmembrane" evidence="9">
    <location>
        <begin position="239"/>
        <end position="496"/>
    </location>
</feature>
<evidence type="ECO:0000259" key="8">
    <source>
        <dbReference type="Pfam" id="PF02931"/>
    </source>
</evidence>
<dbReference type="PROSITE" id="PS00236">
    <property type="entry name" value="NEUROTR_ION_CHANNEL"/>
    <property type="match status" value="1"/>
</dbReference>
<evidence type="ECO:0000259" key="9">
    <source>
        <dbReference type="Pfam" id="PF02932"/>
    </source>
</evidence>
<feature type="transmembrane region" description="Helical" evidence="6">
    <location>
        <begin position="267"/>
        <end position="288"/>
    </location>
</feature>
<evidence type="ECO:0000256" key="5">
    <source>
        <dbReference type="ARBA" id="ARBA00023136"/>
    </source>
</evidence>
<keyword evidence="11" id="KW-1185">Reference proteome</keyword>
<dbReference type="InterPro" id="IPR038050">
    <property type="entry name" value="Neuro_actylchol_rec"/>
</dbReference>
<feature type="signal peptide" evidence="6 12">
    <location>
        <begin position="1"/>
        <end position="18"/>
    </location>
</feature>
<dbReference type="Gene3D" id="1.20.58.390">
    <property type="entry name" value="Neurotransmitter-gated ion-channel transmembrane domain"/>
    <property type="match status" value="1"/>
</dbReference>
<dbReference type="Pfam" id="PF02931">
    <property type="entry name" value="Neur_chan_LBD"/>
    <property type="match status" value="1"/>
</dbReference>
<keyword evidence="5 6" id="KW-0472">Membrane</keyword>
<accession>M4VN01</accession>
<evidence type="ECO:0000256" key="4">
    <source>
        <dbReference type="ARBA" id="ARBA00022989"/>
    </source>
</evidence>
<dbReference type="GO" id="GO:0005230">
    <property type="term" value="F:extracellular ligand-gated monoatomic ion channel activity"/>
    <property type="evidence" value="ECO:0007669"/>
    <property type="project" value="InterPro"/>
</dbReference>
<feature type="transmembrane region" description="Helical" evidence="6">
    <location>
        <begin position="294"/>
        <end position="316"/>
    </location>
</feature>
<reference evidence="10 12" key="1">
    <citation type="journal article" date="2014" name="J. Neurophysiol.">
        <title>A potentially novel nicotinic receptor in Aplysia neuroendocrine cells.</title>
        <authorList>
            <person name="White S.H."/>
            <person name="Carter C.J."/>
            <person name="Magoski N.S."/>
        </authorList>
    </citation>
    <scope>NUCLEOTIDE SEQUENCE</scope>
</reference>
<dbReference type="GeneID" id="101855987"/>
<dbReference type="GO" id="GO:0004888">
    <property type="term" value="F:transmembrane signaling receptor activity"/>
    <property type="evidence" value="ECO:0007669"/>
    <property type="project" value="InterPro"/>
</dbReference>
<feature type="domain" description="Neurotransmitter-gated ion-channel ligand-binding" evidence="8">
    <location>
        <begin position="26"/>
        <end position="231"/>
    </location>
</feature>
<keyword evidence="4 6" id="KW-1133">Transmembrane helix</keyword>
<dbReference type="Gene3D" id="2.70.170.10">
    <property type="entry name" value="Neurotransmitter-gated ion-channel ligand-binding domain"/>
    <property type="match status" value="1"/>
</dbReference>
<dbReference type="RefSeq" id="NP_001267779.1">
    <property type="nucleotide sequence ID" value="NM_001280850.1"/>
</dbReference>
<dbReference type="AlphaFoldDB" id="M4VN01"/>